<comment type="catalytic activity">
    <reaction evidence="6">
        <text>5 isopentenyl diphosphate + (2E,6E)-farnesyl diphosphate = all-trans-octaprenyl diphosphate + 5 diphosphate</text>
        <dbReference type="Rhea" id="RHEA:27798"/>
        <dbReference type="ChEBI" id="CHEBI:33019"/>
        <dbReference type="ChEBI" id="CHEBI:57711"/>
        <dbReference type="ChEBI" id="CHEBI:128769"/>
        <dbReference type="ChEBI" id="CHEBI:175763"/>
        <dbReference type="EC" id="2.5.1.90"/>
    </reaction>
</comment>
<dbReference type="InterPro" id="IPR008949">
    <property type="entry name" value="Isoprenoid_synthase_dom_sf"/>
</dbReference>
<dbReference type="PROSITE" id="PS00723">
    <property type="entry name" value="POLYPRENYL_SYNTHASE_1"/>
    <property type="match status" value="1"/>
</dbReference>
<dbReference type="AlphaFoldDB" id="A0A6G7ZM31"/>
<evidence type="ECO:0000313" key="14">
    <source>
        <dbReference type="Proteomes" id="UP000502502"/>
    </source>
</evidence>
<dbReference type="InterPro" id="IPR033749">
    <property type="entry name" value="Polyprenyl_synt_CS"/>
</dbReference>
<organism evidence="13 14">
    <name type="scientific">Sphingomonas sinipercae</name>
    <dbReference type="NCBI Taxonomy" id="2714944"/>
    <lineage>
        <taxon>Bacteria</taxon>
        <taxon>Pseudomonadati</taxon>
        <taxon>Pseudomonadota</taxon>
        <taxon>Alphaproteobacteria</taxon>
        <taxon>Sphingomonadales</taxon>
        <taxon>Sphingomonadaceae</taxon>
        <taxon>Sphingomonas</taxon>
    </lineage>
</organism>
<proteinExistence type="inferred from homology"/>
<evidence type="ECO:0000256" key="2">
    <source>
        <dbReference type="ARBA" id="ARBA00006706"/>
    </source>
</evidence>
<dbReference type="InterPro" id="IPR000092">
    <property type="entry name" value="Polyprenyl_synt"/>
</dbReference>
<evidence type="ECO:0000256" key="6">
    <source>
        <dbReference type="ARBA" id="ARBA00051506"/>
    </source>
</evidence>
<dbReference type="PROSITE" id="PS00444">
    <property type="entry name" value="POLYPRENYL_SYNTHASE_2"/>
    <property type="match status" value="1"/>
</dbReference>
<keyword evidence="14" id="KW-1185">Reference proteome</keyword>
<gene>
    <name evidence="13" type="ORF">G7078_03720</name>
</gene>
<dbReference type="Gene3D" id="1.10.600.10">
    <property type="entry name" value="Farnesyl Diphosphate Synthase"/>
    <property type="match status" value="1"/>
</dbReference>
<dbReference type="GO" id="GO:0106350">
    <property type="term" value="F:all-trans-octaprenyl-diphosphate synthase activity"/>
    <property type="evidence" value="ECO:0007669"/>
    <property type="project" value="UniProtKB-EC"/>
</dbReference>
<protein>
    <recommendedName>
        <fullName evidence="9">Octaprenyl diphosphate synthase</fullName>
        <ecNumber evidence="8">2.5.1.90</ecNumber>
    </recommendedName>
    <alternativeName>
        <fullName evidence="11">All-trans-octaprenyl-diphosphate synthase</fullName>
    </alternativeName>
    <alternativeName>
        <fullName evidence="10">Octaprenyl pyrophosphate synthase</fullName>
    </alternativeName>
</protein>
<keyword evidence="4" id="KW-0479">Metal-binding</keyword>
<evidence type="ECO:0000313" key="13">
    <source>
        <dbReference type="EMBL" id="QIL01982.1"/>
    </source>
</evidence>
<dbReference type="Pfam" id="PF00348">
    <property type="entry name" value="polyprenyl_synt"/>
    <property type="match status" value="1"/>
</dbReference>
<dbReference type="SUPFAM" id="SSF48576">
    <property type="entry name" value="Terpenoid synthases"/>
    <property type="match status" value="1"/>
</dbReference>
<dbReference type="CDD" id="cd00685">
    <property type="entry name" value="Trans_IPPS_HT"/>
    <property type="match status" value="1"/>
</dbReference>
<keyword evidence="3 12" id="KW-0808">Transferase</keyword>
<comment type="similarity">
    <text evidence="2 12">Belongs to the FPP/GGPP synthase family.</text>
</comment>
<sequence length="337" mass="36203">MTATVHPLRTSREASLEPMIALVADDMHGVNAVILERMQSKVALIPELAGHLIAGGGKRMRPMLTLACSELLDYPGTRHHKLAAAVEFIHTATLLHDDVVDGSGMRRGKRTANLIWGNPASVLVGDFLFSRAFELMVEDGSLKVLKILSRASAVIAEGEVDQLTAQRRIETDEDDYLAIISAKTAALFAAACRISPVIAEAGEDAELALDVYGRNLGIAFQLTDDVIDYASNSEVMGKGVGDDFRDGKMTLPVILAYARAGGEDRAFWRAAIGGERCSDEDLVRAIDLVRSSGAIADTIERARHYGRRAIDALASFPAGKAKAALVEAVEFAVARAY</sequence>
<comment type="cofactor">
    <cofactor evidence="1">
        <name>Mg(2+)</name>
        <dbReference type="ChEBI" id="CHEBI:18420"/>
    </cofactor>
</comment>
<dbReference type="Proteomes" id="UP000502502">
    <property type="component" value="Chromosome"/>
</dbReference>
<evidence type="ECO:0000256" key="3">
    <source>
        <dbReference type="ARBA" id="ARBA00022679"/>
    </source>
</evidence>
<keyword evidence="5" id="KW-0460">Magnesium</keyword>
<dbReference type="PANTHER" id="PTHR12001">
    <property type="entry name" value="GERANYLGERANYL PYROPHOSPHATE SYNTHASE"/>
    <property type="match status" value="1"/>
</dbReference>
<evidence type="ECO:0000256" key="1">
    <source>
        <dbReference type="ARBA" id="ARBA00001946"/>
    </source>
</evidence>
<dbReference type="EMBL" id="CP049871">
    <property type="protein sequence ID" value="QIL01982.1"/>
    <property type="molecule type" value="Genomic_DNA"/>
</dbReference>
<evidence type="ECO:0000256" key="8">
    <source>
        <dbReference type="ARBA" id="ARBA00066511"/>
    </source>
</evidence>
<evidence type="ECO:0000256" key="11">
    <source>
        <dbReference type="ARBA" id="ARBA00083124"/>
    </source>
</evidence>
<dbReference type="FunFam" id="1.10.600.10:FF:000002">
    <property type="entry name" value="Octaprenyl diphosphate synthase"/>
    <property type="match status" value="1"/>
</dbReference>
<comment type="function">
    <text evidence="7">Supplies octaprenyl diphosphate, the precursor for the side chain of the isoprenoid quinones ubiquinone and menaquinone.</text>
</comment>
<accession>A0A6G7ZM31</accession>
<evidence type="ECO:0000256" key="4">
    <source>
        <dbReference type="ARBA" id="ARBA00022723"/>
    </source>
</evidence>
<name>A0A6G7ZM31_9SPHN</name>
<dbReference type="SFLD" id="SFLDS00005">
    <property type="entry name" value="Isoprenoid_Synthase_Type_I"/>
    <property type="match status" value="1"/>
</dbReference>
<evidence type="ECO:0000256" key="5">
    <source>
        <dbReference type="ARBA" id="ARBA00022842"/>
    </source>
</evidence>
<dbReference type="RefSeq" id="WP_166093126.1">
    <property type="nucleotide sequence ID" value="NZ_CP049871.1"/>
</dbReference>
<dbReference type="PANTHER" id="PTHR12001:SF69">
    <property type="entry name" value="ALL TRANS-POLYPRENYL-DIPHOSPHATE SYNTHASE PDSS1"/>
    <property type="match status" value="1"/>
</dbReference>
<evidence type="ECO:0000256" key="9">
    <source>
        <dbReference type="ARBA" id="ARBA00072473"/>
    </source>
</evidence>
<dbReference type="GO" id="GO:0046872">
    <property type="term" value="F:metal ion binding"/>
    <property type="evidence" value="ECO:0007669"/>
    <property type="project" value="UniProtKB-KW"/>
</dbReference>
<evidence type="ECO:0000256" key="10">
    <source>
        <dbReference type="ARBA" id="ARBA00079637"/>
    </source>
</evidence>
<evidence type="ECO:0000256" key="7">
    <source>
        <dbReference type="ARBA" id="ARBA00055029"/>
    </source>
</evidence>
<dbReference type="GO" id="GO:0008299">
    <property type="term" value="P:isoprenoid biosynthetic process"/>
    <property type="evidence" value="ECO:0007669"/>
    <property type="project" value="InterPro"/>
</dbReference>
<dbReference type="KEGG" id="ssin:G7078_03720"/>
<dbReference type="EC" id="2.5.1.90" evidence="8"/>
<reference evidence="13 14" key="1">
    <citation type="submission" date="2020-03" db="EMBL/GenBank/DDBJ databases">
        <title>Sphingomonas sp. nov., isolated from fish.</title>
        <authorList>
            <person name="Hyun D.-W."/>
            <person name="Bae J.-W."/>
        </authorList>
    </citation>
    <scope>NUCLEOTIDE SEQUENCE [LARGE SCALE GENOMIC DNA]</scope>
    <source>
        <strain evidence="13 14">HDW15C</strain>
    </source>
</reference>
<evidence type="ECO:0000256" key="12">
    <source>
        <dbReference type="RuleBase" id="RU004466"/>
    </source>
</evidence>